<dbReference type="PIRSF" id="PIRSF006170">
    <property type="entry name" value="YfgM"/>
    <property type="match status" value="1"/>
</dbReference>
<evidence type="ECO:0000256" key="8">
    <source>
        <dbReference type="ARBA" id="ARBA00024235"/>
    </source>
</evidence>
<reference evidence="11" key="1">
    <citation type="submission" date="2021-12" db="EMBL/GenBank/DDBJ databases">
        <authorList>
            <person name="Rodrigo-Torres L."/>
            <person name="Arahal R. D."/>
            <person name="Lucena T."/>
        </authorList>
    </citation>
    <scope>NUCLEOTIDE SEQUENCE</scope>
    <source>
        <strain evidence="11">CECT 8267</strain>
    </source>
</reference>
<protein>
    <recommendedName>
        <fullName evidence="8">Ancillary SecYEG translocon subunit</fullName>
    </recommendedName>
</protein>
<evidence type="ECO:0000256" key="4">
    <source>
        <dbReference type="ARBA" id="ARBA00022989"/>
    </source>
</evidence>
<dbReference type="SUPFAM" id="SSF48452">
    <property type="entry name" value="TPR-like"/>
    <property type="match status" value="1"/>
</dbReference>
<proteinExistence type="inferred from homology"/>
<feature type="domain" description="Ancillary SecYEG translocon subunit/Cell division coordinator CpoB TPR" evidence="10">
    <location>
        <begin position="15"/>
        <end position="216"/>
    </location>
</feature>
<evidence type="ECO:0000256" key="3">
    <source>
        <dbReference type="ARBA" id="ARBA00022692"/>
    </source>
</evidence>
<evidence type="ECO:0000259" key="10">
    <source>
        <dbReference type="Pfam" id="PF09976"/>
    </source>
</evidence>
<evidence type="ECO:0000256" key="7">
    <source>
        <dbReference type="ARBA" id="ARBA00024197"/>
    </source>
</evidence>
<gene>
    <name evidence="11" type="ORF">SIN8267_02790</name>
</gene>
<keyword evidence="9" id="KW-0175">Coiled coil</keyword>
<dbReference type="PANTHER" id="PTHR38035">
    <property type="entry name" value="UPF0070 PROTEIN YFGM"/>
    <property type="match status" value="1"/>
</dbReference>
<keyword evidence="3" id="KW-0812">Transmembrane</keyword>
<keyword evidence="5" id="KW-0472">Membrane</keyword>
<dbReference type="RefSeq" id="WP_237445337.1">
    <property type="nucleotide sequence ID" value="NZ_CAKLPX010000003.1"/>
</dbReference>
<comment type="similarity">
    <text evidence="7">Belongs to the YfgM family.</text>
</comment>
<comment type="subcellular location">
    <subcellularLocation>
        <location evidence="1">Cell membrane</location>
        <topology evidence="1">Single-pass type II membrane protein</topology>
    </subcellularLocation>
</comment>
<dbReference type="InterPro" id="IPR026039">
    <property type="entry name" value="YfgM"/>
</dbReference>
<dbReference type="EMBL" id="CAKLPX010000003">
    <property type="protein sequence ID" value="CAH0992657.1"/>
    <property type="molecule type" value="Genomic_DNA"/>
</dbReference>
<evidence type="ECO:0000256" key="9">
    <source>
        <dbReference type="SAM" id="Coils"/>
    </source>
</evidence>
<sequence length="221" mass="24115">MDTYRTEEEQVEAIKHWWKENGTSTLLTIAVAVGGFFGYQYYTDTNQANAEQASAVYQQLLELNSQLSQQSDEAQLATAHHLAGELKDNFSSSTYAQFAALINARLYVKSDDLVKAEAELRWVLAQQPDQELVSVTELRLARVLDANGDSDKAMALIEQGRDGGFQVGFNELKGDILKAQGDLAAARVAYQQAADGAAEFGIQASPLLALKLQNLPAAAEE</sequence>
<dbReference type="Gene3D" id="1.25.40.10">
    <property type="entry name" value="Tetratricopeptide repeat domain"/>
    <property type="match status" value="1"/>
</dbReference>
<keyword evidence="4" id="KW-1133">Transmembrane helix</keyword>
<comment type="caution">
    <text evidence="11">The sequence shown here is derived from an EMBL/GenBank/DDBJ whole genome shotgun (WGS) entry which is preliminary data.</text>
</comment>
<keyword evidence="2" id="KW-1003">Cell membrane</keyword>
<evidence type="ECO:0000313" key="12">
    <source>
        <dbReference type="Proteomes" id="UP000838100"/>
    </source>
</evidence>
<evidence type="ECO:0000256" key="6">
    <source>
        <dbReference type="ARBA" id="ARBA00023186"/>
    </source>
</evidence>
<evidence type="ECO:0000256" key="1">
    <source>
        <dbReference type="ARBA" id="ARBA00004401"/>
    </source>
</evidence>
<accession>A0ABN8EJW9</accession>
<evidence type="ECO:0000256" key="2">
    <source>
        <dbReference type="ARBA" id="ARBA00022475"/>
    </source>
</evidence>
<name>A0ABN8EJW9_9GAMM</name>
<evidence type="ECO:0000256" key="5">
    <source>
        <dbReference type="ARBA" id="ARBA00023136"/>
    </source>
</evidence>
<dbReference type="InterPro" id="IPR011990">
    <property type="entry name" value="TPR-like_helical_dom_sf"/>
</dbReference>
<evidence type="ECO:0000313" key="11">
    <source>
        <dbReference type="EMBL" id="CAH0992657.1"/>
    </source>
</evidence>
<dbReference type="PANTHER" id="PTHR38035:SF1">
    <property type="entry name" value="ANCILLARY SECYEG TRANSLOCON SUBUNIT"/>
    <property type="match status" value="1"/>
</dbReference>
<keyword evidence="6" id="KW-0143">Chaperone</keyword>
<feature type="coiled-coil region" evidence="9">
    <location>
        <begin position="50"/>
        <end position="77"/>
    </location>
</feature>
<keyword evidence="12" id="KW-1185">Reference proteome</keyword>
<organism evidence="11 12">
    <name type="scientific">Sinobacterium norvegicum</name>
    <dbReference type="NCBI Taxonomy" id="1641715"/>
    <lineage>
        <taxon>Bacteria</taxon>
        <taxon>Pseudomonadati</taxon>
        <taxon>Pseudomonadota</taxon>
        <taxon>Gammaproteobacteria</taxon>
        <taxon>Cellvibrionales</taxon>
        <taxon>Spongiibacteraceae</taxon>
        <taxon>Sinobacterium</taxon>
    </lineage>
</organism>
<dbReference type="Pfam" id="PF09976">
    <property type="entry name" value="TPR_21"/>
    <property type="match status" value="1"/>
</dbReference>
<dbReference type="Proteomes" id="UP000838100">
    <property type="component" value="Unassembled WGS sequence"/>
</dbReference>
<dbReference type="InterPro" id="IPR018704">
    <property type="entry name" value="SecYEG/CpoB_TPR"/>
</dbReference>